<evidence type="ECO:0000256" key="4">
    <source>
        <dbReference type="ARBA" id="ARBA00022617"/>
    </source>
</evidence>
<comment type="similarity">
    <text evidence="11">Belongs to the peroxidase family.</text>
</comment>
<dbReference type="Proteomes" id="UP000011116">
    <property type="component" value="Chromosome 5H"/>
</dbReference>
<reference evidence="13" key="3">
    <citation type="submission" date="2022-01" db="UniProtKB">
        <authorList>
            <consortium name="EnsemblPlants"/>
        </authorList>
    </citation>
    <scope>IDENTIFICATION</scope>
    <source>
        <strain evidence="13">subsp. vulgare</strain>
    </source>
</reference>
<reference evidence="13" key="2">
    <citation type="submission" date="2020-10" db="EMBL/GenBank/DDBJ databases">
        <authorList>
            <person name="Scholz U."/>
            <person name="Mascher M."/>
            <person name="Fiebig A."/>
        </authorList>
    </citation>
    <scope>NUCLEOTIDE SEQUENCE [LARGE SCALE GENOMIC DNA]</scope>
    <source>
        <strain evidence="13">cv. Morex</strain>
    </source>
</reference>
<evidence type="ECO:0000256" key="5">
    <source>
        <dbReference type="ARBA" id="ARBA00022723"/>
    </source>
</evidence>
<accession>A0A8I6Y7H6</accession>
<evidence type="ECO:0000256" key="10">
    <source>
        <dbReference type="PIRSR" id="PIRSR600823-3"/>
    </source>
</evidence>
<dbReference type="GO" id="GO:0140825">
    <property type="term" value="F:lactoperoxidase activity"/>
    <property type="evidence" value="ECO:0007669"/>
    <property type="project" value="UniProtKB-EC"/>
</dbReference>
<dbReference type="InterPro" id="IPR010255">
    <property type="entry name" value="Haem_peroxidase_sf"/>
</dbReference>
<dbReference type="Gene3D" id="1.10.420.10">
    <property type="entry name" value="Peroxidase, domain 2"/>
    <property type="match status" value="1"/>
</dbReference>
<dbReference type="InterPro" id="IPR000823">
    <property type="entry name" value="Peroxidase_pln"/>
</dbReference>
<keyword evidence="3" id="KW-0575">Peroxidase</keyword>
<dbReference type="AlphaFoldDB" id="A0A8I6Y7H6"/>
<keyword evidence="9" id="KW-0376">Hydrogen peroxide</keyword>
<dbReference type="GO" id="GO:0042744">
    <property type="term" value="P:hydrogen peroxide catabolic process"/>
    <property type="evidence" value="ECO:0007669"/>
    <property type="project" value="UniProtKB-KW"/>
</dbReference>
<evidence type="ECO:0000259" key="12">
    <source>
        <dbReference type="PROSITE" id="PS50873"/>
    </source>
</evidence>
<keyword evidence="4" id="KW-0349">Heme</keyword>
<feature type="binding site" evidence="10">
    <location>
        <position position="28"/>
    </location>
    <ligand>
        <name>Ca(2+)</name>
        <dbReference type="ChEBI" id="CHEBI:29108"/>
        <label>2</label>
    </ligand>
</feature>
<reference evidence="14" key="1">
    <citation type="journal article" date="2012" name="Nature">
        <title>A physical, genetic and functional sequence assembly of the barley genome.</title>
        <authorList>
            <consortium name="The International Barley Genome Sequencing Consortium"/>
            <person name="Mayer K.F."/>
            <person name="Waugh R."/>
            <person name="Brown J.W."/>
            <person name="Schulman A."/>
            <person name="Langridge P."/>
            <person name="Platzer M."/>
            <person name="Fincher G.B."/>
            <person name="Muehlbauer G.J."/>
            <person name="Sato K."/>
            <person name="Close T.J."/>
            <person name="Wise R.P."/>
            <person name="Stein N."/>
        </authorList>
    </citation>
    <scope>NUCLEOTIDE SEQUENCE [LARGE SCALE GENOMIC DNA]</scope>
    <source>
        <strain evidence="14">cv. Morex</strain>
    </source>
</reference>
<dbReference type="SUPFAM" id="SSF48113">
    <property type="entry name" value="Heme-dependent peroxidases"/>
    <property type="match status" value="1"/>
</dbReference>
<name>A0A8I6Y7H6_HORVV</name>
<dbReference type="InterPro" id="IPR002016">
    <property type="entry name" value="Haem_peroxidase"/>
</dbReference>
<dbReference type="PANTHER" id="PTHR31388">
    <property type="entry name" value="PEROXIDASE 72-RELATED"/>
    <property type="match status" value="1"/>
</dbReference>
<evidence type="ECO:0000256" key="3">
    <source>
        <dbReference type="ARBA" id="ARBA00022559"/>
    </source>
</evidence>
<evidence type="ECO:0000256" key="1">
    <source>
        <dbReference type="ARBA" id="ARBA00000189"/>
    </source>
</evidence>
<keyword evidence="5 10" id="KW-0479">Metal-binding</keyword>
<feature type="binding site" evidence="10">
    <location>
        <position position="36"/>
    </location>
    <ligand>
        <name>Ca(2+)</name>
        <dbReference type="ChEBI" id="CHEBI:29108"/>
        <label>2</label>
    </ligand>
</feature>
<evidence type="ECO:0000256" key="2">
    <source>
        <dbReference type="ARBA" id="ARBA00001970"/>
    </source>
</evidence>
<evidence type="ECO:0000256" key="11">
    <source>
        <dbReference type="RuleBase" id="RU004241"/>
    </source>
</evidence>
<dbReference type="Pfam" id="PF00141">
    <property type="entry name" value="peroxidase"/>
    <property type="match status" value="1"/>
</dbReference>
<protein>
    <recommendedName>
        <fullName evidence="12">Plant heme peroxidase family profile domain-containing protein</fullName>
    </recommendedName>
</protein>
<dbReference type="PANTHER" id="PTHR31388:SF164">
    <property type="entry name" value="PEROXIDASE 9"/>
    <property type="match status" value="1"/>
</dbReference>
<dbReference type="GO" id="GO:0046872">
    <property type="term" value="F:metal ion binding"/>
    <property type="evidence" value="ECO:0007669"/>
    <property type="project" value="UniProtKB-KW"/>
</dbReference>
<evidence type="ECO:0000313" key="14">
    <source>
        <dbReference type="Proteomes" id="UP000011116"/>
    </source>
</evidence>
<organism evidence="13 14">
    <name type="scientific">Hordeum vulgare subsp. vulgare</name>
    <name type="common">Domesticated barley</name>
    <dbReference type="NCBI Taxonomy" id="112509"/>
    <lineage>
        <taxon>Eukaryota</taxon>
        <taxon>Viridiplantae</taxon>
        <taxon>Streptophyta</taxon>
        <taxon>Embryophyta</taxon>
        <taxon>Tracheophyta</taxon>
        <taxon>Spermatophyta</taxon>
        <taxon>Magnoliopsida</taxon>
        <taxon>Liliopsida</taxon>
        <taxon>Poales</taxon>
        <taxon>Poaceae</taxon>
        <taxon>BOP clade</taxon>
        <taxon>Pooideae</taxon>
        <taxon>Triticodae</taxon>
        <taxon>Triticeae</taxon>
        <taxon>Hordeinae</taxon>
        <taxon>Hordeum</taxon>
    </lineage>
</organism>
<keyword evidence="7" id="KW-0560">Oxidoreductase</keyword>
<evidence type="ECO:0000256" key="9">
    <source>
        <dbReference type="ARBA" id="ARBA00023324"/>
    </source>
</evidence>
<evidence type="ECO:0000256" key="7">
    <source>
        <dbReference type="ARBA" id="ARBA00023002"/>
    </source>
</evidence>
<comment type="catalytic activity">
    <reaction evidence="1">
        <text>2 a phenolic donor + H2O2 = 2 a phenolic radical donor + 2 H2O</text>
        <dbReference type="Rhea" id="RHEA:56136"/>
        <dbReference type="ChEBI" id="CHEBI:15377"/>
        <dbReference type="ChEBI" id="CHEBI:16240"/>
        <dbReference type="ChEBI" id="CHEBI:139520"/>
        <dbReference type="ChEBI" id="CHEBI:139521"/>
        <dbReference type="EC" id="1.11.1.7"/>
    </reaction>
</comment>
<keyword evidence="8" id="KW-0408">Iron</keyword>
<sequence length="105" mass="11992">MTLEKRFYHKLASICPHTGGDNNITPLDFASPPKFDNSYYKLIVEGRGLLNSDQVMWTRKDPKIAHLVKSYAENESLFFEHYVNSIIKMGNTNPLLGSDGEIRMN</sequence>
<evidence type="ECO:0000256" key="6">
    <source>
        <dbReference type="ARBA" id="ARBA00022837"/>
    </source>
</evidence>
<evidence type="ECO:0000256" key="8">
    <source>
        <dbReference type="ARBA" id="ARBA00023004"/>
    </source>
</evidence>
<dbReference type="SMR" id="A0A8I6Y7H6"/>
<feature type="domain" description="Plant heme peroxidase family profile" evidence="12">
    <location>
        <begin position="1"/>
        <end position="105"/>
    </location>
</feature>
<dbReference type="GO" id="GO:0006979">
    <property type="term" value="P:response to oxidative stress"/>
    <property type="evidence" value="ECO:0007669"/>
    <property type="project" value="InterPro"/>
</dbReference>
<keyword evidence="6 10" id="KW-0106">Calcium</keyword>
<comment type="cofactor">
    <cofactor evidence="2">
        <name>heme b</name>
        <dbReference type="ChEBI" id="CHEBI:60344"/>
    </cofactor>
</comment>
<proteinExistence type="inferred from homology"/>
<dbReference type="EnsemblPlants" id="HORVU.MOREX.r3.5HG0461380.1">
    <property type="protein sequence ID" value="HORVU.MOREX.r3.5HG0461380.1.CDS1"/>
    <property type="gene ID" value="HORVU.MOREX.r3.5HG0461380"/>
</dbReference>
<evidence type="ECO:0000313" key="13">
    <source>
        <dbReference type="EnsemblPlants" id="HORVU.MOREX.r3.5HG0461380.1.CDS1"/>
    </source>
</evidence>
<dbReference type="Gene3D" id="1.10.520.10">
    <property type="match status" value="1"/>
</dbReference>
<dbReference type="GO" id="GO:0020037">
    <property type="term" value="F:heme binding"/>
    <property type="evidence" value="ECO:0007669"/>
    <property type="project" value="InterPro"/>
</dbReference>
<comment type="cofactor">
    <cofactor evidence="10">
        <name>Ca(2+)</name>
        <dbReference type="ChEBI" id="CHEBI:29108"/>
    </cofactor>
    <text evidence="10">Binds 2 calcium ions per subunit.</text>
</comment>
<dbReference type="Gramene" id="HORVU.MOREX.r3.5HG0461380.1">
    <property type="protein sequence ID" value="HORVU.MOREX.r3.5HG0461380.1.CDS1"/>
    <property type="gene ID" value="HORVU.MOREX.r3.5HG0461380"/>
</dbReference>
<keyword evidence="14" id="KW-1185">Reference proteome</keyword>
<dbReference type="PROSITE" id="PS50873">
    <property type="entry name" value="PEROXIDASE_4"/>
    <property type="match status" value="1"/>
</dbReference>
<dbReference type="PRINTS" id="PR00461">
    <property type="entry name" value="PLPEROXIDASE"/>
</dbReference>